<dbReference type="EMBL" id="KI913976">
    <property type="protein sequence ID" value="ETV96637.1"/>
    <property type="molecule type" value="Genomic_DNA"/>
</dbReference>
<dbReference type="AlphaFoldDB" id="A0A024TTI0"/>
<name>A0A024TTI0_9STRA</name>
<dbReference type="InterPro" id="IPR002048">
    <property type="entry name" value="EF_hand_dom"/>
</dbReference>
<protein>
    <recommendedName>
        <fullName evidence="2">EF-hand domain-containing protein</fullName>
    </recommendedName>
</protein>
<feature type="domain" description="EF-hand" evidence="2">
    <location>
        <begin position="3"/>
        <end position="38"/>
    </location>
</feature>
<gene>
    <name evidence="3" type="ORF">H310_10328</name>
</gene>
<dbReference type="Pfam" id="PF13499">
    <property type="entry name" value="EF-hand_7"/>
    <property type="match status" value="1"/>
</dbReference>
<feature type="region of interest" description="Disordered" evidence="1">
    <location>
        <begin position="136"/>
        <end position="158"/>
    </location>
</feature>
<proteinExistence type="predicted"/>
<sequence length="158" mass="17855">MLRTTATIEECYRRYDGQNKGYLTKSELKWAVTALLGSAPTRLVLLSLFEISSESYDSVQVDKDTFVRVMGRRLANVDVAEAIRRWFKAFDLDSSGFISFSNFTQVTPWLHPSGMHSRAWLHATGVPRNSAAHTTYRGRHSLSGSRHEPRQQSTCPCA</sequence>
<dbReference type="RefSeq" id="XP_008874900.1">
    <property type="nucleotide sequence ID" value="XM_008876678.1"/>
</dbReference>
<dbReference type="OrthoDB" id="26525at2759"/>
<dbReference type="GO" id="GO:0005509">
    <property type="term" value="F:calcium ion binding"/>
    <property type="evidence" value="ECO:0007669"/>
    <property type="project" value="InterPro"/>
</dbReference>
<dbReference type="SUPFAM" id="SSF47473">
    <property type="entry name" value="EF-hand"/>
    <property type="match status" value="1"/>
</dbReference>
<feature type="domain" description="EF-hand" evidence="2">
    <location>
        <begin position="78"/>
        <end position="113"/>
    </location>
</feature>
<organism evidence="3">
    <name type="scientific">Aphanomyces invadans</name>
    <dbReference type="NCBI Taxonomy" id="157072"/>
    <lineage>
        <taxon>Eukaryota</taxon>
        <taxon>Sar</taxon>
        <taxon>Stramenopiles</taxon>
        <taxon>Oomycota</taxon>
        <taxon>Saprolegniomycetes</taxon>
        <taxon>Saprolegniales</taxon>
        <taxon>Verrucalvaceae</taxon>
        <taxon>Aphanomyces</taxon>
    </lineage>
</organism>
<dbReference type="InterPro" id="IPR011992">
    <property type="entry name" value="EF-hand-dom_pair"/>
</dbReference>
<accession>A0A024TTI0</accession>
<dbReference type="PROSITE" id="PS50222">
    <property type="entry name" value="EF_HAND_2"/>
    <property type="match status" value="2"/>
</dbReference>
<evidence type="ECO:0000259" key="2">
    <source>
        <dbReference type="PROSITE" id="PS50222"/>
    </source>
</evidence>
<evidence type="ECO:0000313" key="3">
    <source>
        <dbReference type="EMBL" id="ETV96637.1"/>
    </source>
</evidence>
<evidence type="ECO:0000256" key="1">
    <source>
        <dbReference type="SAM" id="MobiDB-lite"/>
    </source>
</evidence>
<reference evidence="3" key="1">
    <citation type="submission" date="2013-12" db="EMBL/GenBank/DDBJ databases">
        <title>The Genome Sequence of Aphanomyces invadans NJM9701.</title>
        <authorList>
            <consortium name="The Broad Institute Genomics Platform"/>
            <person name="Russ C."/>
            <person name="Tyler B."/>
            <person name="van West P."/>
            <person name="Dieguez-Uribeondo J."/>
            <person name="Young S.K."/>
            <person name="Zeng Q."/>
            <person name="Gargeya S."/>
            <person name="Fitzgerald M."/>
            <person name="Abouelleil A."/>
            <person name="Alvarado L."/>
            <person name="Chapman S.B."/>
            <person name="Gainer-Dewar J."/>
            <person name="Goldberg J."/>
            <person name="Griggs A."/>
            <person name="Gujja S."/>
            <person name="Hansen M."/>
            <person name="Howarth C."/>
            <person name="Imamovic A."/>
            <person name="Ireland A."/>
            <person name="Larimer J."/>
            <person name="McCowan C."/>
            <person name="Murphy C."/>
            <person name="Pearson M."/>
            <person name="Poon T.W."/>
            <person name="Priest M."/>
            <person name="Roberts A."/>
            <person name="Saif S."/>
            <person name="Shea T."/>
            <person name="Sykes S."/>
            <person name="Wortman J."/>
            <person name="Nusbaum C."/>
            <person name="Birren B."/>
        </authorList>
    </citation>
    <scope>NUCLEOTIDE SEQUENCE [LARGE SCALE GENOMIC DNA]</scope>
    <source>
        <strain evidence="3">NJM9701</strain>
    </source>
</reference>
<dbReference type="Gene3D" id="1.10.238.10">
    <property type="entry name" value="EF-hand"/>
    <property type="match status" value="1"/>
</dbReference>
<dbReference type="GeneID" id="20087378"/>
<dbReference type="VEuPathDB" id="FungiDB:H310_10328"/>